<organism evidence="3 4">
    <name type="scientific">Solanum pinnatisectum</name>
    <name type="common">tansyleaf nightshade</name>
    <dbReference type="NCBI Taxonomy" id="50273"/>
    <lineage>
        <taxon>Eukaryota</taxon>
        <taxon>Viridiplantae</taxon>
        <taxon>Streptophyta</taxon>
        <taxon>Embryophyta</taxon>
        <taxon>Tracheophyta</taxon>
        <taxon>Spermatophyta</taxon>
        <taxon>Magnoliopsida</taxon>
        <taxon>eudicotyledons</taxon>
        <taxon>Gunneridae</taxon>
        <taxon>Pentapetalae</taxon>
        <taxon>asterids</taxon>
        <taxon>lamiids</taxon>
        <taxon>Solanales</taxon>
        <taxon>Solanaceae</taxon>
        <taxon>Solanoideae</taxon>
        <taxon>Solaneae</taxon>
        <taxon>Solanum</taxon>
    </lineage>
</organism>
<keyword evidence="4" id="KW-1185">Reference proteome</keyword>
<dbReference type="Proteomes" id="UP001311915">
    <property type="component" value="Unassembled WGS sequence"/>
</dbReference>
<proteinExistence type="predicted"/>
<evidence type="ECO:0000313" key="4">
    <source>
        <dbReference type="Proteomes" id="UP001311915"/>
    </source>
</evidence>
<evidence type="ECO:0000256" key="1">
    <source>
        <dbReference type="SAM" id="MobiDB-lite"/>
    </source>
</evidence>
<feature type="chain" id="PRO_5043821557" evidence="2">
    <location>
        <begin position="24"/>
        <end position="124"/>
    </location>
</feature>
<accession>A0AAV9K2P6</accession>
<protein>
    <submittedName>
        <fullName evidence="3">Uncharacterized protein</fullName>
    </submittedName>
</protein>
<keyword evidence="2" id="KW-0732">Signal</keyword>
<feature type="region of interest" description="Disordered" evidence="1">
    <location>
        <begin position="104"/>
        <end position="124"/>
    </location>
</feature>
<dbReference type="AlphaFoldDB" id="A0AAV9K2P6"/>
<reference evidence="3 4" key="1">
    <citation type="submission" date="2023-10" db="EMBL/GenBank/DDBJ databases">
        <title>Genome-Wide Identification Analysis in wild type Solanum Pinnatisectum Reveals Some Genes Defensing Phytophthora Infestans.</title>
        <authorList>
            <person name="Sun C."/>
        </authorList>
    </citation>
    <scope>NUCLEOTIDE SEQUENCE [LARGE SCALE GENOMIC DNA]</scope>
    <source>
        <strain evidence="3">LQN</strain>
        <tissue evidence="3">Leaf</tissue>
    </source>
</reference>
<gene>
    <name evidence="3" type="ORF">R3W88_028500</name>
</gene>
<evidence type="ECO:0000256" key="2">
    <source>
        <dbReference type="SAM" id="SignalP"/>
    </source>
</evidence>
<evidence type="ECO:0000313" key="3">
    <source>
        <dbReference type="EMBL" id="KAK4707575.1"/>
    </source>
</evidence>
<dbReference type="EMBL" id="JAWPEI010000012">
    <property type="protein sequence ID" value="KAK4707575.1"/>
    <property type="molecule type" value="Genomic_DNA"/>
</dbReference>
<sequence>MAPYSMSFTTFLALVLIIVSVKSGHSRSLIPIGDYDPPRASHCHNNGEYWVCPPHKGHHVSNALKQGSTIKDRRPIRFEHDSPIWHPVPTWHLAPTWHKIPPRVPVTPRVPVPPRVPAPSPKQE</sequence>
<comment type="caution">
    <text evidence="3">The sequence shown here is derived from an EMBL/GenBank/DDBJ whole genome shotgun (WGS) entry which is preliminary data.</text>
</comment>
<name>A0AAV9K2P6_9SOLN</name>
<feature type="signal peptide" evidence="2">
    <location>
        <begin position="1"/>
        <end position="23"/>
    </location>
</feature>